<keyword evidence="2" id="KW-1185">Reference proteome</keyword>
<protein>
    <recommendedName>
        <fullName evidence="3">CAP domain-containing protein</fullName>
    </recommendedName>
</protein>
<evidence type="ECO:0000313" key="2">
    <source>
        <dbReference type="Proteomes" id="UP001300745"/>
    </source>
</evidence>
<gene>
    <name evidence="1" type="ORF">ORI27_09895</name>
</gene>
<comment type="caution">
    <text evidence="1">The sequence shown here is derived from an EMBL/GenBank/DDBJ whole genome shotgun (WGS) entry which is preliminary data.</text>
</comment>
<proteinExistence type="predicted"/>
<dbReference type="RefSeq" id="WP_265996576.1">
    <property type="nucleotide sequence ID" value="NZ_JAPJDN010000006.1"/>
</dbReference>
<dbReference type="Proteomes" id="UP001300745">
    <property type="component" value="Unassembled WGS sequence"/>
</dbReference>
<evidence type="ECO:0008006" key="3">
    <source>
        <dbReference type="Google" id="ProtNLM"/>
    </source>
</evidence>
<dbReference type="EMBL" id="JAPJDO010000006">
    <property type="protein sequence ID" value="MCX2937013.1"/>
    <property type="molecule type" value="Genomic_DNA"/>
</dbReference>
<name>A0ABT3SBZ4_9MYCO</name>
<reference evidence="1 2" key="1">
    <citation type="submission" date="2022-11" db="EMBL/GenBank/DDBJ databases">
        <title>Mycobacterium sp. nov.</title>
        <authorList>
            <person name="Papic B."/>
            <person name="Spicic S."/>
            <person name="Duvnjak S."/>
        </authorList>
    </citation>
    <scope>NUCLEOTIDE SEQUENCE [LARGE SCALE GENOMIC DNA]</scope>
    <source>
        <strain evidence="1 2">CVI_P4</strain>
    </source>
</reference>
<evidence type="ECO:0000313" key="1">
    <source>
        <dbReference type="EMBL" id="MCX2937013.1"/>
    </source>
</evidence>
<sequence length="163" mass="16964">MRRPALRTRPGGSERYRRRGVVAATLALAAAGTCCAPGASADSGDLLSSAVIAARPASCPPLKANPLVREAAAGINRSNDLWLDYAARAEPETDPMPRLKDLGYQGSKAVIIHGAAKNEADSIKALLLQGYAAIPDCTYTDFGVDVSQSNSDGWILTALVLAG</sequence>
<organism evidence="1 2">
    <name type="scientific">Mycobacterium pinniadriaticum</name>
    <dbReference type="NCBI Taxonomy" id="2994102"/>
    <lineage>
        <taxon>Bacteria</taxon>
        <taxon>Bacillati</taxon>
        <taxon>Actinomycetota</taxon>
        <taxon>Actinomycetes</taxon>
        <taxon>Mycobacteriales</taxon>
        <taxon>Mycobacteriaceae</taxon>
        <taxon>Mycobacterium</taxon>
    </lineage>
</organism>
<accession>A0ABT3SBZ4</accession>